<feature type="domain" description="C2H2-type" evidence="7">
    <location>
        <begin position="218"/>
        <end position="246"/>
    </location>
</feature>
<dbReference type="Gene3D" id="3.30.160.60">
    <property type="entry name" value="Classic Zinc Finger"/>
    <property type="match status" value="1"/>
</dbReference>
<dbReference type="GO" id="GO:0000981">
    <property type="term" value="F:DNA-binding transcription factor activity, RNA polymerase II-specific"/>
    <property type="evidence" value="ECO:0007669"/>
    <property type="project" value="TreeGrafter"/>
</dbReference>
<dbReference type="SMART" id="SM00355">
    <property type="entry name" value="ZnF_C2H2"/>
    <property type="match status" value="9"/>
</dbReference>
<evidence type="ECO:0000259" key="7">
    <source>
        <dbReference type="PROSITE" id="PS50157"/>
    </source>
</evidence>
<feature type="compositionally biased region" description="Basic and acidic residues" evidence="6">
    <location>
        <begin position="168"/>
        <end position="200"/>
    </location>
</feature>
<name>A0A151J9Z3_9HYME</name>
<dbReference type="Pfam" id="PF00096">
    <property type="entry name" value="zf-C2H2"/>
    <property type="match status" value="1"/>
</dbReference>
<dbReference type="InterPro" id="IPR013087">
    <property type="entry name" value="Znf_C2H2_type"/>
</dbReference>
<feature type="region of interest" description="Disordered" evidence="6">
    <location>
        <begin position="260"/>
        <end position="290"/>
    </location>
</feature>
<evidence type="ECO:0000256" key="4">
    <source>
        <dbReference type="ARBA" id="ARBA00022833"/>
    </source>
</evidence>
<keyword evidence="4" id="KW-0862">Zinc</keyword>
<dbReference type="PROSITE" id="PS00028">
    <property type="entry name" value="ZINC_FINGER_C2H2_1"/>
    <property type="match status" value="6"/>
</dbReference>
<evidence type="ECO:0000256" key="1">
    <source>
        <dbReference type="ARBA" id="ARBA00022723"/>
    </source>
</evidence>
<organism evidence="8 9">
    <name type="scientific">Trachymyrmex cornetzi</name>
    <dbReference type="NCBI Taxonomy" id="471704"/>
    <lineage>
        <taxon>Eukaryota</taxon>
        <taxon>Metazoa</taxon>
        <taxon>Ecdysozoa</taxon>
        <taxon>Arthropoda</taxon>
        <taxon>Hexapoda</taxon>
        <taxon>Insecta</taxon>
        <taxon>Pterygota</taxon>
        <taxon>Neoptera</taxon>
        <taxon>Endopterygota</taxon>
        <taxon>Hymenoptera</taxon>
        <taxon>Apocrita</taxon>
        <taxon>Aculeata</taxon>
        <taxon>Formicoidea</taxon>
        <taxon>Formicidae</taxon>
        <taxon>Myrmicinae</taxon>
        <taxon>Trachymyrmex</taxon>
    </lineage>
</organism>
<keyword evidence="2" id="KW-0677">Repeat</keyword>
<dbReference type="GO" id="GO:0005634">
    <property type="term" value="C:nucleus"/>
    <property type="evidence" value="ECO:0007669"/>
    <property type="project" value="TreeGrafter"/>
</dbReference>
<keyword evidence="3 5" id="KW-0863">Zinc-finger</keyword>
<dbReference type="STRING" id="471704.A0A151J9Z3"/>
<dbReference type="AlphaFoldDB" id="A0A151J9Z3"/>
<dbReference type="SUPFAM" id="SSF57667">
    <property type="entry name" value="beta-beta-alpha zinc fingers"/>
    <property type="match status" value="2"/>
</dbReference>
<dbReference type="Proteomes" id="UP000078492">
    <property type="component" value="Unassembled WGS sequence"/>
</dbReference>
<dbReference type="PANTHER" id="PTHR24379">
    <property type="entry name" value="KRAB AND ZINC FINGER DOMAIN-CONTAINING"/>
    <property type="match status" value="1"/>
</dbReference>
<reference evidence="8 9" key="1">
    <citation type="submission" date="2015-09" db="EMBL/GenBank/DDBJ databases">
        <title>Trachymyrmex cornetzi WGS genome.</title>
        <authorList>
            <person name="Nygaard S."/>
            <person name="Hu H."/>
            <person name="Boomsma J."/>
            <person name="Zhang G."/>
        </authorList>
    </citation>
    <scope>NUCLEOTIDE SEQUENCE [LARGE SCALE GENOMIC DNA]</scope>
    <source>
        <strain evidence="8">Tcor2-1</strain>
        <tissue evidence="8">Whole body</tissue>
    </source>
</reference>
<evidence type="ECO:0000313" key="9">
    <source>
        <dbReference type="Proteomes" id="UP000078492"/>
    </source>
</evidence>
<dbReference type="GO" id="GO:0008270">
    <property type="term" value="F:zinc ion binding"/>
    <property type="evidence" value="ECO:0007669"/>
    <property type="project" value="UniProtKB-KW"/>
</dbReference>
<feature type="domain" description="C2H2-type" evidence="7">
    <location>
        <begin position="915"/>
        <end position="943"/>
    </location>
</feature>
<sequence>MWNGAEKEACDDAVAVESEKDAEIAENRSISDQQQFASNNTATNVPVSEGIQARSVFPQIASFASCPRMADDTMTIPGNMDETTILLPPPNVAEFQIECKTEPGTELGNSIDDDPLDESSIHIPVFAPTIKAPVILLERCDKIWETLQLIKTVQVEKPTDVLTDDDCDKNKEEKNKEEVQRLDEVEQSESHVKDEPKLKSDNTMPPFKVSVLRTKKLYPCTICGTQYLERRSLRKHSERVHGVVLPLLIQRKRLKRNNLNKKNFDEASQVSSISKENNNSEKVYDNKDSCEKTTAKTKLTNVETTTASRPAPSKRFVKCTLCQQRVLSLRKHLTNYHKIGGSTSVMEQLESSLLSKPKTSPGDKQTTLKNEPHQDGFRLMDNEIDTRRTFKVQGKRKYKLSYPRKKRKLNNERYAFVQNPPTTTKEEILSASTYKCDICLGYYKTAHGLYKHKRIHKLRGETRQNFHKFTCRYFNSPFNKNFKSLQSSRKSANTVANNANNRIDEKATSQLNNSKRNTLRNQNSSISTRAIRYSERINKNNETTCICGRSFRNPHTLFLHRNNCELCQNEDIVNSTRVSSDRDSGIGINITIKKRNDSYEIVGKDDEDKLQNFKTCLKEDTSSMSRTFNYTKDFTKASTKQQVSDTSDSSKYSKDHSILKLEDTDEDVIIDIEDDVQIALDENNTIKQMIAQENGKRNSSKLENDTKDEKIEKIFNEVNTLKQMCQKVLDIRESGNITNKNKEYNQIKKPCKENNQVKNQEIFQNKRELRSTNKRYLYPKMKPDYSYDETKVCTMQFKPMICGYCTEQFNNIKSYDNHQCTVIKGRSFDEFSLQLRCFFCKEVLNSYSEFDDHMRFKHFDHGYHCFQCPERFTSDKGRLSHFHLDHNDLICRFCNKKITISLKTPHEGYHLGFGFPCHKCKKAYTNSRNLSYHKYTIHFNGADNLVTCTICLKSVKLKTFRGHMKCHKHNACYFCGKVFSDRVGLEYHTMMNHGTNSKLKCNICGTRFYTKKQLERHEKIDGCNNDMQQRTKS</sequence>
<protein>
    <submittedName>
        <fullName evidence="8">Zinc finger and SCAN domain-containing protein 12</fullName>
    </submittedName>
</protein>
<evidence type="ECO:0000256" key="6">
    <source>
        <dbReference type="SAM" id="MobiDB-lite"/>
    </source>
</evidence>
<feature type="region of interest" description="Disordered" evidence="6">
    <location>
        <begin position="348"/>
        <end position="373"/>
    </location>
</feature>
<dbReference type="PANTHER" id="PTHR24379:SF127">
    <property type="entry name" value="BLOODY FINGERS-RELATED"/>
    <property type="match status" value="1"/>
</dbReference>
<dbReference type="EMBL" id="KQ979403">
    <property type="protein sequence ID" value="KYN21719.1"/>
    <property type="molecule type" value="Genomic_DNA"/>
</dbReference>
<evidence type="ECO:0000256" key="5">
    <source>
        <dbReference type="PROSITE-ProRule" id="PRU00042"/>
    </source>
</evidence>
<evidence type="ECO:0000313" key="8">
    <source>
        <dbReference type="EMBL" id="KYN21719.1"/>
    </source>
</evidence>
<accession>A0A151J9Z3</accession>
<evidence type="ECO:0000256" key="2">
    <source>
        <dbReference type="ARBA" id="ARBA00022737"/>
    </source>
</evidence>
<keyword evidence="1" id="KW-0479">Metal-binding</keyword>
<dbReference type="PROSITE" id="PS50157">
    <property type="entry name" value="ZINC_FINGER_C2H2_2"/>
    <property type="match status" value="5"/>
</dbReference>
<feature type="compositionally biased region" description="Polar residues" evidence="6">
    <location>
        <begin position="348"/>
        <end position="369"/>
    </location>
</feature>
<feature type="compositionally biased region" description="Basic and acidic residues" evidence="6">
    <location>
        <begin position="278"/>
        <end position="290"/>
    </location>
</feature>
<keyword evidence="9" id="KW-1185">Reference proteome</keyword>
<feature type="domain" description="C2H2-type" evidence="7">
    <location>
        <begin position="970"/>
        <end position="998"/>
    </location>
</feature>
<proteinExistence type="predicted"/>
<feature type="domain" description="C2H2-type" evidence="7">
    <location>
        <begin position="999"/>
        <end position="1020"/>
    </location>
</feature>
<dbReference type="GO" id="GO:0000977">
    <property type="term" value="F:RNA polymerase II transcription regulatory region sequence-specific DNA binding"/>
    <property type="evidence" value="ECO:0007669"/>
    <property type="project" value="TreeGrafter"/>
</dbReference>
<feature type="region of interest" description="Disordered" evidence="6">
    <location>
        <begin position="161"/>
        <end position="201"/>
    </location>
</feature>
<dbReference type="InterPro" id="IPR036236">
    <property type="entry name" value="Znf_C2H2_sf"/>
</dbReference>
<gene>
    <name evidence="8" type="ORF">ALC57_05921</name>
</gene>
<feature type="domain" description="C2H2-type" evidence="7">
    <location>
        <begin position="434"/>
        <end position="456"/>
    </location>
</feature>
<evidence type="ECO:0000256" key="3">
    <source>
        <dbReference type="ARBA" id="ARBA00022771"/>
    </source>
</evidence>